<dbReference type="NCBIfam" id="NF006088">
    <property type="entry name" value="PRK08238.1"/>
    <property type="match status" value="1"/>
</dbReference>
<dbReference type="Pfam" id="PF01040">
    <property type="entry name" value="UbiA"/>
    <property type="match status" value="1"/>
</dbReference>
<organism evidence="7 8">
    <name type="scientific">Pseudobacteriovorax antillogorgiicola</name>
    <dbReference type="NCBI Taxonomy" id="1513793"/>
    <lineage>
        <taxon>Bacteria</taxon>
        <taxon>Pseudomonadati</taxon>
        <taxon>Bdellovibrionota</taxon>
        <taxon>Oligoflexia</taxon>
        <taxon>Oligoflexales</taxon>
        <taxon>Pseudobacteriovoracaceae</taxon>
        <taxon>Pseudobacteriovorax</taxon>
    </lineage>
</organism>
<dbReference type="STRING" id="1513793.SAMN06296036_105203"/>
<dbReference type="GO" id="GO:0009247">
    <property type="term" value="P:glycolipid biosynthetic process"/>
    <property type="evidence" value="ECO:0007669"/>
    <property type="project" value="TreeGrafter"/>
</dbReference>
<protein>
    <submittedName>
        <fullName evidence="7">4-hydroxybenzoate polyprenyltransferase</fullName>
    </submittedName>
</protein>
<dbReference type="InterPro" id="IPR044878">
    <property type="entry name" value="UbiA_sf"/>
</dbReference>
<dbReference type="GO" id="GO:0005886">
    <property type="term" value="C:plasma membrane"/>
    <property type="evidence" value="ECO:0007669"/>
    <property type="project" value="TreeGrafter"/>
</dbReference>
<keyword evidence="2" id="KW-1003">Cell membrane</keyword>
<dbReference type="PANTHER" id="PTHR11048">
    <property type="entry name" value="PRENYLTRANSFERASES"/>
    <property type="match status" value="1"/>
</dbReference>
<evidence type="ECO:0000313" key="8">
    <source>
        <dbReference type="Proteomes" id="UP000192907"/>
    </source>
</evidence>
<dbReference type="InterPro" id="IPR000537">
    <property type="entry name" value="UbiA_prenyltransferase"/>
</dbReference>
<dbReference type="Gene3D" id="3.40.50.1000">
    <property type="entry name" value="HAD superfamily/HAD-like"/>
    <property type="match status" value="1"/>
</dbReference>
<feature type="transmembrane region" description="Helical" evidence="6">
    <location>
        <begin position="279"/>
        <end position="309"/>
    </location>
</feature>
<comment type="subcellular location">
    <subcellularLocation>
        <location evidence="1">Membrane</location>
        <topology evidence="1">Multi-pass membrane protein</topology>
    </subcellularLocation>
</comment>
<keyword evidence="3 6" id="KW-0812">Transmembrane</keyword>
<feature type="transmembrane region" description="Helical" evidence="6">
    <location>
        <begin position="321"/>
        <end position="341"/>
    </location>
</feature>
<dbReference type="Pfam" id="PF12710">
    <property type="entry name" value="HAD"/>
    <property type="match status" value="1"/>
</dbReference>
<accession>A0A1Y6BKQ8</accession>
<evidence type="ECO:0000256" key="3">
    <source>
        <dbReference type="ARBA" id="ARBA00022692"/>
    </source>
</evidence>
<dbReference type="PANTHER" id="PTHR11048:SF5">
    <property type="entry name" value="DECAPRENYL-PHOSPHATE PHOSPHORIBOSYLTRANSFERASE"/>
    <property type="match status" value="1"/>
</dbReference>
<evidence type="ECO:0000256" key="5">
    <source>
        <dbReference type="ARBA" id="ARBA00023136"/>
    </source>
</evidence>
<dbReference type="OrthoDB" id="9803632at2"/>
<feature type="transmembrane region" description="Helical" evidence="6">
    <location>
        <begin position="386"/>
        <end position="415"/>
    </location>
</feature>
<dbReference type="AlphaFoldDB" id="A0A1Y6BKQ8"/>
<name>A0A1Y6BKQ8_9BACT</name>
<feature type="transmembrane region" description="Helical" evidence="6">
    <location>
        <begin position="347"/>
        <end position="365"/>
    </location>
</feature>
<evidence type="ECO:0000256" key="1">
    <source>
        <dbReference type="ARBA" id="ARBA00004141"/>
    </source>
</evidence>
<reference evidence="8" key="1">
    <citation type="submission" date="2017-04" db="EMBL/GenBank/DDBJ databases">
        <authorList>
            <person name="Varghese N."/>
            <person name="Submissions S."/>
        </authorList>
    </citation>
    <scope>NUCLEOTIDE SEQUENCE [LARGE SCALE GENOMIC DNA]</scope>
    <source>
        <strain evidence="8">RKEM611</strain>
    </source>
</reference>
<keyword evidence="8" id="KW-1185">Reference proteome</keyword>
<evidence type="ECO:0000313" key="7">
    <source>
        <dbReference type="EMBL" id="SMF13014.1"/>
    </source>
</evidence>
<keyword evidence="4 6" id="KW-1133">Transmembrane helix</keyword>
<dbReference type="Gene3D" id="1.10.357.140">
    <property type="entry name" value="UbiA prenyltransferase"/>
    <property type="match status" value="1"/>
</dbReference>
<dbReference type="InterPro" id="IPR036412">
    <property type="entry name" value="HAD-like_sf"/>
</dbReference>
<keyword evidence="5 6" id="KW-0472">Membrane</keyword>
<dbReference type="SUPFAM" id="SSF56784">
    <property type="entry name" value="HAD-like"/>
    <property type="match status" value="1"/>
</dbReference>
<feature type="transmembrane region" description="Helical" evidence="6">
    <location>
        <begin position="465"/>
        <end position="480"/>
    </location>
</feature>
<dbReference type="RefSeq" id="WP_132317305.1">
    <property type="nucleotide sequence ID" value="NZ_FWZT01000005.1"/>
</dbReference>
<dbReference type="EMBL" id="FWZT01000005">
    <property type="protein sequence ID" value="SMF13014.1"/>
    <property type="molecule type" value="Genomic_DNA"/>
</dbReference>
<dbReference type="GO" id="GO:0016765">
    <property type="term" value="F:transferase activity, transferring alkyl or aryl (other than methyl) groups"/>
    <property type="evidence" value="ECO:0007669"/>
    <property type="project" value="InterPro"/>
</dbReference>
<proteinExistence type="predicted"/>
<gene>
    <name evidence="7" type="ORF">SAMN06296036_105203</name>
</gene>
<evidence type="ECO:0000256" key="4">
    <source>
        <dbReference type="ARBA" id="ARBA00022989"/>
    </source>
</evidence>
<dbReference type="InterPro" id="IPR039653">
    <property type="entry name" value="Prenyltransferase"/>
</dbReference>
<feature type="transmembrane region" description="Helical" evidence="6">
    <location>
        <begin position="224"/>
        <end position="247"/>
    </location>
</feature>
<dbReference type="Proteomes" id="UP000192907">
    <property type="component" value="Unassembled WGS sequence"/>
</dbReference>
<evidence type="ECO:0000256" key="2">
    <source>
        <dbReference type="ARBA" id="ARBA00022475"/>
    </source>
</evidence>
<sequence>MKKLQLIKSMERHPLCVDLDGTLVKTDCLIEAIFVLLRKNYLFLFLFPSWLLKGRLHFKFQVFRHADLDPASLPYNPDVLALISEQREAGRPVVLATASPYLIAENVAQYLGLFTSVLASDETRNLKGEAKAQLLADKFGEKGFDYIGDSAADIAVWQRSEKAFLVNPSRKTQRRAAKVANIEKTFSPSRGLLRLIVKQVRAHQWAKNILIFLPMFMSYRFIELGIWATCLHAFFAFSALSSCVYILNDLLDLESDRRHPDNRNRPFASGDLPLQWGAILFPSLLLLGITLSATVSLEFLALIIGYFVLTTAYSLRLKQVVLADILILASLYSWRVIAGAVACQIPLSEWFVIFAIFFFLSLALVKRCSELILMAKAKMGKNSRRGYLVSDLPLLLAFGVSSGYLSVLVLALYLSTPEVHNINENPRVLWGALPFILYWISRVWLKAFRGEMPSDPLVFAIKDRMSYSLIIMIAGLWLIARGF</sequence>
<dbReference type="InterPro" id="IPR023214">
    <property type="entry name" value="HAD_sf"/>
</dbReference>
<evidence type="ECO:0000256" key="6">
    <source>
        <dbReference type="SAM" id="Phobius"/>
    </source>
</evidence>
<keyword evidence="7" id="KW-0808">Transferase</keyword>
<feature type="transmembrane region" description="Helical" evidence="6">
    <location>
        <begin position="427"/>
        <end position="445"/>
    </location>
</feature>
<dbReference type="CDD" id="cd13963">
    <property type="entry name" value="PT_UbiA_2"/>
    <property type="match status" value="1"/>
</dbReference>